<reference evidence="1" key="1">
    <citation type="submission" date="2019-08" db="EMBL/GenBank/DDBJ databases">
        <authorList>
            <person name="Kucharzyk K."/>
            <person name="Murdoch R.W."/>
            <person name="Higgins S."/>
            <person name="Loffler F."/>
        </authorList>
    </citation>
    <scope>NUCLEOTIDE SEQUENCE</scope>
</reference>
<name>A0A644ZYQ3_9ZZZZ</name>
<sequence length="113" mass="12444">MELLARAKTAPYRGLDKPNVVFINSQNFGDDSALLKDSLRVAVYGQAFSVAVIADAAGWLNGNMLHRRRGKMAGEHGFAFFFGTSLTDAPVLYNIVAGQVRLNCLRSVRHSRF</sequence>
<dbReference type="EMBL" id="VSSQ01011136">
    <property type="protein sequence ID" value="MPM46089.1"/>
    <property type="molecule type" value="Genomic_DNA"/>
</dbReference>
<comment type="caution">
    <text evidence="1">The sequence shown here is derived from an EMBL/GenBank/DDBJ whole genome shotgun (WGS) entry which is preliminary data.</text>
</comment>
<proteinExistence type="predicted"/>
<organism evidence="1">
    <name type="scientific">bioreactor metagenome</name>
    <dbReference type="NCBI Taxonomy" id="1076179"/>
    <lineage>
        <taxon>unclassified sequences</taxon>
        <taxon>metagenomes</taxon>
        <taxon>ecological metagenomes</taxon>
    </lineage>
</organism>
<accession>A0A644ZYQ3</accession>
<dbReference type="AlphaFoldDB" id="A0A644ZYQ3"/>
<evidence type="ECO:0000313" key="1">
    <source>
        <dbReference type="EMBL" id="MPM46089.1"/>
    </source>
</evidence>
<protein>
    <submittedName>
        <fullName evidence="1">Uncharacterized protein</fullName>
    </submittedName>
</protein>
<gene>
    <name evidence="1" type="ORF">SDC9_92785</name>
</gene>